<dbReference type="InterPro" id="IPR053176">
    <property type="entry name" value="T6SS_TssE1-like"/>
</dbReference>
<dbReference type="NCBIfam" id="TIGR03357">
    <property type="entry name" value="VI_zyme"/>
    <property type="match status" value="1"/>
</dbReference>
<name>A0A380TGQ6_9ZZZZ</name>
<dbReference type="Pfam" id="PF04965">
    <property type="entry name" value="GPW_gp25"/>
    <property type="match status" value="1"/>
</dbReference>
<dbReference type="PANTHER" id="PTHR38595">
    <property type="entry name" value="CYTOPLASMIC PROTEIN-RELATED"/>
    <property type="match status" value="1"/>
</dbReference>
<proteinExistence type="predicted"/>
<dbReference type="InterPro" id="IPR007048">
    <property type="entry name" value="IraD/Gp25-like"/>
</dbReference>
<dbReference type="PANTHER" id="PTHR38595:SF1">
    <property type="entry name" value="TYPE VI SECRETION SYSTEM COMPONENT TSSE1"/>
    <property type="match status" value="1"/>
</dbReference>
<dbReference type="InterPro" id="IPR017737">
    <property type="entry name" value="TssE1-like"/>
</dbReference>
<dbReference type="EMBL" id="UIDG01000268">
    <property type="protein sequence ID" value="SUS06869.1"/>
    <property type="molecule type" value="Genomic_DNA"/>
</dbReference>
<dbReference type="AlphaFoldDB" id="A0A380TGQ6"/>
<dbReference type="Gene3D" id="3.10.450.40">
    <property type="match status" value="1"/>
</dbReference>
<organism evidence="2">
    <name type="scientific">metagenome</name>
    <dbReference type="NCBI Taxonomy" id="256318"/>
    <lineage>
        <taxon>unclassified sequences</taxon>
        <taxon>metagenomes</taxon>
    </lineage>
</organism>
<evidence type="ECO:0000259" key="1">
    <source>
        <dbReference type="Pfam" id="PF04965"/>
    </source>
</evidence>
<gene>
    <name evidence="2" type="ORF">DF3PB_340007</name>
</gene>
<dbReference type="SUPFAM" id="SSF160719">
    <property type="entry name" value="gpW/gp25-like"/>
    <property type="match status" value="1"/>
</dbReference>
<protein>
    <submittedName>
        <fullName evidence="2">Type VI secretion system lysozyme-like protein</fullName>
    </submittedName>
</protein>
<accession>A0A380TGQ6</accession>
<sequence length="169" mass="19126">MAELTPKERLQPALLDRLRDDEPDKTQEAREQRVLSMRQLRESVLRDLQWLLNTGNLAATGELDHYPLMARSVLNYGIADLSGATAIAMRGKLEGMIRQAILDFEPRILKDSVRVRVVEADQMNRNAVNIEIQGELWGQPLPTMLFLRSEIDFETGDVTVQDTGPIASR</sequence>
<reference evidence="2" key="1">
    <citation type="submission" date="2018-07" db="EMBL/GenBank/DDBJ databases">
        <authorList>
            <person name="Quirk P.G."/>
            <person name="Krulwich T.A."/>
        </authorList>
    </citation>
    <scope>NUCLEOTIDE SEQUENCE</scope>
</reference>
<evidence type="ECO:0000313" key="2">
    <source>
        <dbReference type="EMBL" id="SUS06869.1"/>
    </source>
</evidence>
<feature type="domain" description="IraD/Gp25-like" evidence="1">
    <location>
        <begin position="39"/>
        <end position="140"/>
    </location>
</feature>